<keyword evidence="1" id="KW-0472">Membrane</keyword>
<name>A0A437QP90_9PROT</name>
<evidence type="ECO:0000313" key="2">
    <source>
        <dbReference type="EMBL" id="RVU36274.1"/>
    </source>
</evidence>
<dbReference type="RefSeq" id="WP_127765750.1">
    <property type="nucleotide sequence ID" value="NZ_SADE01000002.1"/>
</dbReference>
<keyword evidence="1" id="KW-0812">Transmembrane</keyword>
<reference evidence="3" key="1">
    <citation type="submission" date="2019-01" db="EMBL/GenBank/DDBJ databases">
        <title>Gri0909 isolated from a small marine red alga.</title>
        <authorList>
            <person name="Kim J."/>
            <person name="Jeong S.E."/>
            <person name="Jeon C.O."/>
        </authorList>
    </citation>
    <scope>NUCLEOTIDE SEQUENCE [LARGE SCALE GENOMIC DNA]</scope>
    <source>
        <strain evidence="3">Gri0909</strain>
    </source>
</reference>
<dbReference type="EMBL" id="SADE01000002">
    <property type="protein sequence ID" value="RVU36274.1"/>
    <property type="molecule type" value="Genomic_DNA"/>
</dbReference>
<evidence type="ECO:0000313" key="3">
    <source>
        <dbReference type="Proteomes" id="UP000287447"/>
    </source>
</evidence>
<comment type="caution">
    <text evidence="2">The sequence shown here is derived from an EMBL/GenBank/DDBJ whole genome shotgun (WGS) entry which is preliminary data.</text>
</comment>
<evidence type="ECO:0000256" key="1">
    <source>
        <dbReference type="SAM" id="Phobius"/>
    </source>
</evidence>
<organism evidence="2 3">
    <name type="scientific">Hwanghaeella grinnelliae</name>
    <dbReference type="NCBI Taxonomy" id="2500179"/>
    <lineage>
        <taxon>Bacteria</taxon>
        <taxon>Pseudomonadati</taxon>
        <taxon>Pseudomonadota</taxon>
        <taxon>Alphaproteobacteria</taxon>
        <taxon>Rhodospirillales</taxon>
        <taxon>Rhodospirillaceae</taxon>
        <taxon>Hwanghaeella</taxon>
    </lineage>
</organism>
<keyword evidence="3" id="KW-1185">Reference proteome</keyword>
<keyword evidence="1" id="KW-1133">Transmembrane helix</keyword>
<proteinExistence type="predicted"/>
<accession>A0A437QP90</accession>
<dbReference type="Proteomes" id="UP000287447">
    <property type="component" value="Unassembled WGS sequence"/>
</dbReference>
<feature type="transmembrane region" description="Helical" evidence="1">
    <location>
        <begin position="46"/>
        <end position="66"/>
    </location>
</feature>
<gene>
    <name evidence="2" type="ORF">EOI86_13740</name>
</gene>
<dbReference type="AlphaFoldDB" id="A0A437QP90"/>
<sequence>MTTFRHILGLSVAVLLGAALWAAWTYFPDFTGWKPIRPYRGYLVEWRLPIFAVGGFLILTLAEWLYGLAFHRQDHDEP</sequence>
<protein>
    <submittedName>
        <fullName evidence="2">Uncharacterized protein</fullName>
    </submittedName>
</protein>